<evidence type="ECO:0000313" key="3">
    <source>
        <dbReference type="EMBL" id="CAL1127368.1"/>
    </source>
</evidence>
<dbReference type="OrthoDB" id="447430at2759"/>
<name>A0A9P1BIC1_9DINO</name>
<evidence type="ECO:0000313" key="2">
    <source>
        <dbReference type="EMBL" id="CAI3973993.1"/>
    </source>
</evidence>
<organism evidence="2">
    <name type="scientific">Cladocopium goreaui</name>
    <dbReference type="NCBI Taxonomy" id="2562237"/>
    <lineage>
        <taxon>Eukaryota</taxon>
        <taxon>Sar</taxon>
        <taxon>Alveolata</taxon>
        <taxon>Dinophyceae</taxon>
        <taxon>Suessiales</taxon>
        <taxon>Symbiodiniaceae</taxon>
        <taxon>Cladocopium</taxon>
    </lineage>
</organism>
<feature type="region of interest" description="Disordered" evidence="1">
    <location>
        <begin position="127"/>
        <end position="152"/>
    </location>
</feature>
<dbReference type="EMBL" id="CAMXCT020000113">
    <property type="protein sequence ID" value="CAL1127368.1"/>
    <property type="molecule type" value="Genomic_DNA"/>
</dbReference>
<dbReference type="Proteomes" id="UP001152797">
    <property type="component" value="Unassembled WGS sequence"/>
</dbReference>
<accession>A0A9P1BIC1</accession>
<evidence type="ECO:0000313" key="4">
    <source>
        <dbReference type="Proteomes" id="UP001152797"/>
    </source>
</evidence>
<sequence>VESVMHSDFVKEMAVEYAQRLLTAPPKSLQDFLLPLGEESPGSEGSPETAQVQSAFGHLGTNNQMEPAVEIQSHWKRDVRTSRKAPVKPGLVTPESCMECLYPKPPKDRHYDEGAEMEKEAVRKQKVRAQKSDKLSEESHVQDIEPRKQKVSPHDKICLEPHVKDKQDEVMVEKDAKTPTLRAAAVSPAKSGKMTLRITITPQHFFSYGTAFRDVQVDFKPARVIVRAIDMQGYSWSAFAENFPGPLAVDQCTFKIDPEGKKVQINLRAAEKCWDSVMNFQMKRFYNLNKEKVEDFMFTD</sequence>
<evidence type="ECO:0000256" key="1">
    <source>
        <dbReference type="SAM" id="MobiDB-lite"/>
    </source>
</evidence>
<feature type="compositionally biased region" description="Low complexity" evidence="1">
    <location>
        <begin position="33"/>
        <end position="48"/>
    </location>
</feature>
<feature type="region of interest" description="Disordered" evidence="1">
    <location>
        <begin position="32"/>
        <end position="61"/>
    </location>
</feature>
<keyword evidence="4" id="KW-1185">Reference proteome</keyword>
<feature type="non-terminal residue" evidence="2">
    <location>
        <position position="300"/>
    </location>
</feature>
<gene>
    <name evidence="2" type="ORF">C1SCF055_LOCUS2436</name>
</gene>
<dbReference type="AlphaFoldDB" id="A0A9P1BIC1"/>
<proteinExistence type="predicted"/>
<reference evidence="2" key="1">
    <citation type="submission" date="2022-10" db="EMBL/GenBank/DDBJ databases">
        <authorList>
            <person name="Chen Y."/>
            <person name="Dougan E. K."/>
            <person name="Chan C."/>
            <person name="Rhodes N."/>
            <person name="Thang M."/>
        </authorList>
    </citation>
    <scope>NUCLEOTIDE SEQUENCE</scope>
</reference>
<reference evidence="3" key="2">
    <citation type="submission" date="2024-04" db="EMBL/GenBank/DDBJ databases">
        <authorList>
            <person name="Chen Y."/>
            <person name="Shah S."/>
            <person name="Dougan E. K."/>
            <person name="Thang M."/>
            <person name="Chan C."/>
        </authorList>
    </citation>
    <scope>NUCLEOTIDE SEQUENCE [LARGE SCALE GENOMIC DNA]</scope>
</reference>
<feature type="compositionally biased region" description="Basic and acidic residues" evidence="1">
    <location>
        <begin position="130"/>
        <end position="152"/>
    </location>
</feature>
<dbReference type="EMBL" id="CAMXCT010000113">
    <property type="protein sequence ID" value="CAI3973993.1"/>
    <property type="molecule type" value="Genomic_DNA"/>
</dbReference>
<dbReference type="CDD" id="cd06463">
    <property type="entry name" value="p23_like"/>
    <property type="match status" value="1"/>
</dbReference>
<comment type="caution">
    <text evidence="2">The sequence shown here is derived from an EMBL/GenBank/DDBJ whole genome shotgun (WGS) entry which is preliminary data.</text>
</comment>
<dbReference type="EMBL" id="CAMXCT030000113">
    <property type="protein sequence ID" value="CAL4761305.1"/>
    <property type="molecule type" value="Genomic_DNA"/>
</dbReference>
<protein>
    <submittedName>
        <fullName evidence="2">Uncharacterized protein</fullName>
    </submittedName>
</protein>
<feature type="compositionally biased region" description="Polar residues" evidence="1">
    <location>
        <begin position="49"/>
        <end position="61"/>
    </location>
</feature>